<sequence>MGAKMHSMSESCIPNRREAKRHQTALRLQECGLRLTSERGFDGWTIDDLAASADVSRRTVFNYFEGKADVVLGPGIEVDPAKVEEFVAGGPTGGLFDDLIVLAHDVIRERTDEQLITSMREAIVKDSRLLALVHERLETAATGLVECVRQREGDDFPAQQARLLLKLLLTFFDHALDRTADDPGRTFTEHFDATVADARSALA</sequence>
<dbReference type="GO" id="GO:0000976">
    <property type="term" value="F:transcription cis-regulatory region binding"/>
    <property type="evidence" value="ECO:0007669"/>
    <property type="project" value="TreeGrafter"/>
</dbReference>
<dbReference type="PROSITE" id="PS01081">
    <property type="entry name" value="HTH_TETR_1"/>
    <property type="match status" value="1"/>
</dbReference>
<dbReference type="EMBL" id="VDMP01000025">
    <property type="protein sequence ID" value="TNM38525.1"/>
    <property type="molecule type" value="Genomic_DNA"/>
</dbReference>
<feature type="DNA-binding region" description="H-T-H motif" evidence="4">
    <location>
        <begin position="45"/>
        <end position="64"/>
    </location>
</feature>
<dbReference type="PROSITE" id="PS50977">
    <property type="entry name" value="HTH_TETR_2"/>
    <property type="match status" value="1"/>
</dbReference>
<dbReference type="Gene3D" id="1.10.357.10">
    <property type="entry name" value="Tetracycline Repressor, domain 2"/>
    <property type="match status" value="1"/>
</dbReference>
<keyword evidence="7" id="KW-1185">Reference proteome</keyword>
<dbReference type="PANTHER" id="PTHR30055:SF234">
    <property type="entry name" value="HTH-TYPE TRANSCRIPTIONAL REGULATOR BETI"/>
    <property type="match status" value="1"/>
</dbReference>
<keyword evidence="1" id="KW-0805">Transcription regulation</keyword>
<gene>
    <name evidence="6" type="ORF">FHP29_14905</name>
</gene>
<evidence type="ECO:0000313" key="6">
    <source>
        <dbReference type="EMBL" id="TNM38525.1"/>
    </source>
</evidence>
<keyword evidence="3" id="KW-0804">Transcription</keyword>
<evidence type="ECO:0000256" key="4">
    <source>
        <dbReference type="PROSITE-ProRule" id="PRU00335"/>
    </source>
</evidence>
<dbReference type="InterPro" id="IPR009057">
    <property type="entry name" value="Homeodomain-like_sf"/>
</dbReference>
<reference evidence="6 7" key="1">
    <citation type="journal article" date="2016" name="Int. J. Syst. Evol. Microbiol.">
        <title>Nocardioides albidus sp. nov., an actinobacterium isolated from garden soil.</title>
        <authorList>
            <person name="Singh H."/>
            <person name="Du J."/>
            <person name="Trinh H."/>
            <person name="Won K."/>
            <person name="Yang J.E."/>
            <person name="Yin C."/>
            <person name="Kook M."/>
            <person name="Yi T.H."/>
        </authorList>
    </citation>
    <scope>NUCLEOTIDE SEQUENCE [LARGE SCALE GENOMIC DNA]</scope>
    <source>
        <strain evidence="6 7">CCTCC AB 2015297</strain>
    </source>
</reference>
<comment type="caution">
    <text evidence="6">The sequence shown here is derived from an EMBL/GenBank/DDBJ whole genome shotgun (WGS) entry which is preliminary data.</text>
</comment>
<dbReference type="Pfam" id="PF00440">
    <property type="entry name" value="TetR_N"/>
    <property type="match status" value="1"/>
</dbReference>
<accession>A0A5C4VSN3</accession>
<evidence type="ECO:0000256" key="3">
    <source>
        <dbReference type="ARBA" id="ARBA00023163"/>
    </source>
</evidence>
<protein>
    <submittedName>
        <fullName evidence="6">TetR family transcriptional regulator</fullName>
    </submittedName>
</protein>
<dbReference type="InterPro" id="IPR023772">
    <property type="entry name" value="DNA-bd_HTH_TetR-type_CS"/>
</dbReference>
<dbReference type="InterPro" id="IPR050109">
    <property type="entry name" value="HTH-type_TetR-like_transc_reg"/>
</dbReference>
<feature type="domain" description="HTH tetR-type" evidence="5">
    <location>
        <begin position="22"/>
        <end position="82"/>
    </location>
</feature>
<dbReference type="InterPro" id="IPR001647">
    <property type="entry name" value="HTH_TetR"/>
</dbReference>
<name>A0A5C4VSN3_9ACTN</name>
<evidence type="ECO:0000313" key="7">
    <source>
        <dbReference type="Proteomes" id="UP000313231"/>
    </source>
</evidence>
<dbReference type="PANTHER" id="PTHR30055">
    <property type="entry name" value="HTH-TYPE TRANSCRIPTIONAL REGULATOR RUTR"/>
    <property type="match status" value="1"/>
</dbReference>
<evidence type="ECO:0000259" key="5">
    <source>
        <dbReference type="PROSITE" id="PS50977"/>
    </source>
</evidence>
<evidence type="ECO:0000256" key="1">
    <source>
        <dbReference type="ARBA" id="ARBA00023015"/>
    </source>
</evidence>
<organism evidence="6 7">
    <name type="scientific">Nocardioides albidus</name>
    <dbReference type="NCBI Taxonomy" id="1517589"/>
    <lineage>
        <taxon>Bacteria</taxon>
        <taxon>Bacillati</taxon>
        <taxon>Actinomycetota</taxon>
        <taxon>Actinomycetes</taxon>
        <taxon>Propionibacteriales</taxon>
        <taxon>Nocardioidaceae</taxon>
        <taxon>Nocardioides</taxon>
    </lineage>
</organism>
<evidence type="ECO:0000256" key="2">
    <source>
        <dbReference type="ARBA" id="ARBA00023125"/>
    </source>
</evidence>
<dbReference type="AlphaFoldDB" id="A0A5C4VSN3"/>
<dbReference type="Proteomes" id="UP000313231">
    <property type="component" value="Unassembled WGS sequence"/>
</dbReference>
<dbReference type="GO" id="GO:0003700">
    <property type="term" value="F:DNA-binding transcription factor activity"/>
    <property type="evidence" value="ECO:0007669"/>
    <property type="project" value="TreeGrafter"/>
</dbReference>
<keyword evidence="2 4" id="KW-0238">DNA-binding</keyword>
<dbReference type="SUPFAM" id="SSF46689">
    <property type="entry name" value="Homeodomain-like"/>
    <property type="match status" value="1"/>
</dbReference>
<proteinExistence type="predicted"/>